<evidence type="ECO:0000259" key="3">
    <source>
        <dbReference type="PROSITE" id="PS50977"/>
    </source>
</evidence>
<dbReference type="SUPFAM" id="SSF46689">
    <property type="entry name" value="Homeodomain-like"/>
    <property type="match status" value="1"/>
</dbReference>
<sequence length="197" mass="21610">MTLPSTSARTRLAPDSRRQSLIDAARTLYAQRPYDDVSTAELARAAGVTRGLINHYFGTKRELFLAVMRESVMMPAEALPDLSAQPMPERVRHTIDWILDAATTYGQAWVAASGAANLHGDSDVQAIVDEADDRAARLVLDALCLPDDPHRRARLRPVAAYVKALCREWLVRGTLTRDEVSDAVCAAVLAVVTEEAR</sequence>
<dbReference type="GO" id="GO:0003700">
    <property type="term" value="F:DNA-binding transcription factor activity"/>
    <property type="evidence" value="ECO:0007669"/>
    <property type="project" value="TreeGrafter"/>
</dbReference>
<dbReference type="InterPro" id="IPR001647">
    <property type="entry name" value="HTH_TetR"/>
</dbReference>
<evidence type="ECO:0000256" key="2">
    <source>
        <dbReference type="PROSITE-ProRule" id="PRU00335"/>
    </source>
</evidence>
<comment type="caution">
    <text evidence="4">The sequence shown here is derived from an EMBL/GenBank/DDBJ whole genome shotgun (WGS) entry which is preliminary data.</text>
</comment>
<accession>A0A3L8PN18</accession>
<name>A0A3L8PN18_9ACTN</name>
<proteinExistence type="predicted"/>
<dbReference type="PANTHER" id="PTHR30055">
    <property type="entry name" value="HTH-TYPE TRANSCRIPTIONAL REGULATOR RUTR"/>
    <property type="match status" value="1"/>
</dbReference>
<feature type="domain" description="HTH tetR-type" evidence="3">
    <location>
        <begin position="15"/>
        <end position="75"/>
    </location>
</feature>
<dbReference type="PRINTS" id="PR00455">
    <property type="entry name" value="HTHTETR"/>
</dbReference>
<keyword evidence="5" id="KW-1185">Reference proteome</keyword>
<keyword evidence="1 2" id="KW-0238">DNA-binding</keyword>
<dbReference type="AlphaFoldDB" id="A0A3L8PN18"/>
<dbReference type="GO" id="GO:0000976">
    <property type="term" value="F:transcription cis-regulatory region binding"/>
    <property type="evidence" value="ECO:0007669"/>
    <property type="project" value="TreeGrafter"/>
</dbReference>
<evidence type="ECO:0000313" key="4">
    <source>
        <dbReference type="EMBL" id="RLV56169.1"/>
    </source>
</evidence>
<dbReference type="PROSITE" id="PS50977">
    <property type="entry name" value="HTH_TETR_2"/>
    <property type="match status" value="1"/>
</dbReference>
<dbReference type="OrthoDB" id="8479950at2"/>
<gene>
    <name evidence="4" type="ORF">D9V41_06940</name>
</gene>
<evidence type="ECO:0000256" key="1">
    <source>
        <dbReference type="ARBA" id="ARBA00023125"/>
    </source>
</evidence>
<dbReference type="Pfam" id="PF00440">
    <property type="entry name" value="TetR_N"/>
    <property type="match status" value="1"/>
</dbReference>
<dbReference type="RefSeq" id="WP_121793828.1">
    <property type="nucleotide sequence ID" value="NZ_RDBF01000004.1"/>
</dbReference>
<dbReference type="InterPro" id="IPR009057">
    <property type="entry name" value="Homeodomain-like_sf"/>
</dbReference>
<dbReference type="PANTHER" id="PTHR30055:SF174">
    <property type="entry name" value="TRANSCRIPTIONAL REGULATORY PROTEIN (PROBABLY TETR-FAMILY)-RELATED"/>
    <property type="match status" value="1"/>
</dbReference>
<dbReference type="InterPro" id="IPR050109">
    <property type="entry name" value="HTH-type_TetR-like_transc_reg"/>
</dbReference>
<dbReference type="Gene3D" id="1.10.357.10">
    <property type="entry name" value="Tetracycline Repressor, domain 2"/>
    <property type="match status" value="1"/>
</dbReference>
<reference evidence="4 5" key="1">
    <citation type="submission" date="2018-10" db="EMBL/GenBank/DDBJ databases">
        <title>Aeromicrobium sp. 9W16Y-2 whole genome shotgun sequence.</title>
        <authorList>
            <person name="Li F."/>
        </authorList>
    </citation>
    <scope>NUCLEOTIDE SEQUENCE [LARGE SCALE GENOMIC DNA]</scope>
    <source>
        <strain evidence="4 5">9W16Y-2</strain>
    </source>
</reference>
<organism evidence="4 5">
    <name type="scientific">Aeromicrobium phragmitis</name>
    <dbReference type="NCBI Taxonomy" id="2478914"/>
    <lineage>
        <taxon>Bacteria</taxon>
        <taxon>Bacillati</taxon>
        <taxon>Actinomycetota</taxon>
        <taxon>Actinomycetes</taxon>
        <taxon>Propionibacteriales</taxon>
        <taxon>Nocardioidaceae</taxon>
        <taxon>Aeromicrobium</taxon>
    </lineage>
</organism>
<dbReference type="Proteomes" id="UP000282515">
    <property type="component" value="Unassembled WGS sequence"/>
</dbReference>
<feature type="DNA-binding region" description="H-T-H motif" evidence="2">
    <location>
        <begin position="38"/>
        <end position="57"/>
    </location>
</feature>
<evidence type="ECO:0000313" key="5">
    <source>
        <dbReference type="Proteomes" id="UP000282515"/>
    </source>
</evidence>
<dbReference type="EMBL" id="RDBF01000004">
    <property type="protein sequence ID" value="RLV56169.1"/>
    <property type="molecule type" value="Genomic_DNA"/>
</dbReference>
<protein>
    <submittedName>
        <fullName evidence="4">TetR/AcrR family transcriptional regulator</fullName>
    </submittedName>
</protein>